<feature type="compositionally biased region" description="Polar residues" evidence="1">
    <location>
        <begin position="83"/>
        <end position="92"/>
    </location>
</feature>
<proteinExistence type="predicted"/>
<accession>A0AA90K6M5</accession>
<protein>
    <submittedName>
        <fullName evidence="2">Uncharacterized protein</fullName>
    </submittedName>
</protein>
<feature type="region of interest" description="Disordered" evidence="1">
    <location>
        <begin position="78"/>
        <end position="160"/>
    </location>
</feature>
<dbReference type="EMBL" id="JABXJJ020000001">
    <property type="protein sequence ID" value="MDI5967888.1"/>
    <property type="molecule type" value="Genomic_DNA"/>
</dbReference>
<dbReference type="AlphaFoldDB" id="A0AA90K6M5"/>
<sequence>MSFKNIFEGGGSEATSAEESAQKVGENIPGAWPEWKGVDPELYDGIRDVERDPKIVRETSPEALRIMNGFLSPLFKRTGSAAAGQQATSEDPGSTAGMASSAEGETFKQVKVEIRDEDRPRVKGEDLPKASEEEMEEMRRNNSEAAAKIERTDGTPTKGE</sequence>
<organism evidence="2">
    <name type="scientific">Streptantibioticus silvisoli</name>
    <dbReference type="NCBI Taxonomy" id="2705255"/>
    <lineage>
        <taxon>Bacteria</taxon>
        <taxon>Bacillati</taxon>
        <taxon>Actinomycetota</taxon>
        <taxon>Actinomycetes</taxon>
        <taxon>Kitasatosporales</taxon>
        <taxon>Streptomycetaceae</taxon>
        <taxon>Streptantibioticus</taxon>
    </lineage>
</organism>
<comment type="caution">
    <text evidence="2">The sequence shown here is derived from an EMBL/GenBank/DDBJ whole genome shotgun (WGS) entry which is preliminary data.</text>
</comment>
<gene>
    <name evidence="2" type="ORF">POF50_000715</name>
</gene>
<name>A0AA90K6M5_9ACTN</name>
<reference evidence="2" key="1">
    <citation type="submission" date="2023-05" db="EMBL/GenBank/DDBJ databases">
        <title>Streptantibioticus silvisoli sp. nov., acidotolerant actinomycetes 1 from pine litter.</title>
        <authorList>
            <person name="Swiecimska M."/>
            <person name="Golinska P."/>
            <person name="Sangal V."/>
            <person name="Wachnowicz B."/>
            <person name="Goodfellow M."/>
        </authorList>
    </citation>
    <scope>NUCLEOTIDE SEQUENCE</scope>
    <source>
        <strain evidence="2">SL13</strain>
    </source>
</reference>
<evidence type="ECO:0000313" key="2">
    <source>
        <dbReference type="EMBL" id="MDI5967888.1"/>
    </source>
</evidence>
<feature type="compositionally biased region" description="Basic and acidic residues" evidence="1">
    <location>
        <begin position="105"/>
        <end position="160"/>
    </location>
</feature>
<dbReference type="RefSeq" id="WP_271313859.1">
    <property type="nucleotide sequence ID" value="NZ_JABXJJ020000001.1"/>
</dbReference>
<feature type="region of interest" description="Disordered" evidence="1">
    <location>
        <begin position="1"/>
        <end position="37"/>
    </location>
</feature>
<evidence type="ECO:0000256" key="1">
    <source>
        <dbReference type="SAM" id="MobiDB-lite"/>
    </source>
</evidence>